<feature type="transmembrane region" description="Helical" evidence="1">
    <location>
        <begin position="83"/>
        <end position="100"/>
    </location>
</feature>
<keyword evidence="3" id="KW-1185">Reference proteome</keyword>
<dbReference type="EMBL" id="BAAAZN010000001">
    <property type="protein sequence ID" value="GAA3523429.1"/>
    <property type="molecule type" value="Genomic_DNA"/>
</dbReference>
<feature type="transmembrane region" description="Helical" evidence="1">
    <location>
        <begin position="242"/>
        <end position="272"/>
    </location>
</feature>
<feature type="transmembrane region" description="Helical" evidence="1">
    <location>
        <begin position="391"/>
        <end position="409"/>
    </location>
</feature>
<name>A0ABP6UWC2_9PSEU</name>
<protein>
    <recommendedName>
        <fullName evidence="4">Glycosyltransferase RgtA/B/C/D-like domain-containing protein</fullName>
    </recommendedName>
</protein>
<feature type="transmembrane region" description="Helical" evidence="1">
    <location>
        <begin position="23"/>
        <end position="41"/>
    </location>
</feature>
<feature type="transmembrane region" description="Helical" evidence="1">
    <location>
        <begin position="421"/>
        <end position="440"/>
    </location>
</feature>
<feature type="transmembrane region" description="Helical" evidence="1">
    <location>
        <begin position="279"/>
        <end position="296"/>
    </location>
</feature>
<reference evidence="3" key="1">
    <citation type="journal article" date="2019" name="Int. J. Syst. Evol. Microbiol.">
        <title>The Global Catalogue of Microorganisms (GCM) 10K type strain sequencing project: providing services to taxonomists for standard genome sequencing and annotation.</title>
        <authorList>
            <consortium name="The Broad Institute Genomics Platform"/>
            <consortium name="The Broad Institute Genome Sequencing Center for Infectious Disease"/>
            <person name="Wu L."/>
            <person name="Ma J."/>
        </authorList>
    </citation>
    <scope>NUCLEOTIDE SEQUENCE [LARGE SCALE GENOMIC DNA]</scope>
    <source>
        <strain evidence="3">JCM 16898</strain>
    </source>
</reference>
<evidence type="ECO:0000313" key="2">
    <source>
        <dbReference type="EMBL" id="GAA3523429.1"/>
    </source>
</evidence>
<accession>A0ABP6UWC2</accession>
<feature type="transmembrane region" description="Helical" evidence="1">
    <location>
        <begin position="213"/>
        <end position="230"/>
    </location>
</feature>
<keyword evidence="1" id="KW-1133">Transmembrane helix</keyword>
<sequence length="569" mass="60772">MSLLLTKPEETVAEEPAPRRRGWLSPVLGVLAVVLYVLFLAPVDPGKLGSLGLIAAVHPAVLVAFVVLATAFVLEVRAPQRRAWLLTLLTVLALVGMYGLPSITEPVARLPVAWLHAGWADYIGAHGEVLHGFDARFSWPAFFAATAWLSDLAGIGNPEALLAWAPPVLTGLAAIGVHAVATAVLGRGRVPWLAAWVFLCVNWVEQDYFSPQGLVFLLYLGALAVVFRWLCGDVAPRRRIVASFGLVLLLVALAPTHQVTPFAFAAILFVLTVTRKMRVPWLLAVAILTPLTWLVLGASDYWVGHLHVLTGGIGDLSGAVQENVQARVSGDPGRFTVLGFRFGLVGLLGVLALAGWWGLRTPRGRPIVLGVAAIVPAGLVALQSYGGEMLLRSYLYSLPLLCTLAGAGLDRWLRTARARKLGTAAVIVVLGASSVVLVGARGGNDSYVAFRASDREVVAEAYRLARPGQRIAALTAYAPLDWARVGEVKQGSLERTCPPAPDVGSCVRRVGPDFVVLDQAQDNYGVTLLGLPAGWTRRVDTELVSSGAYREQLRIGDSVLLVHQSGGTR</sequence>
<comment type="caution">
    <text evidence="2">The sequence shown here is derived from an EMBL/GenBank/DDBJ whole genome shotgun (WGS) entry which is preliminary data.</text>
</comment>
<keyword evidence="1" id="KW-0472">Membrane</keyword>
<keyword evidence="1" id="KW-0812">Transmembrane</keyword>
<evidence type="ECO:0000313" key="3">
    <source>
        <dbReference type="Proteomes" id="UP001500689"/>
    </source>
</evidence>
<feature type="transmembrane region" description="Helical" evidence="1">
    <location>
        <begin position="338"/>
        <end position="359"/>
    </location>
</feature>
<evidence type="ECO:0008006" key="4">
    <source>
        <dbReference type="Google" id="ProtNLM"/>
    </source>
</evidence>
<evidence type="ECO:0000256" key="1">
    <source>
        <dbReference type="SAM" id="Phobius"/>
    </source>
</evidence>
<organism evidence="2 3">
    <name type="scientific">Amycolatopsis ultiminotia</name>
    <dbReference type="NCBI Taxonomy" id="543629"/>
    <lineage>
        <taxon>Bacteria</taxon>
        <taxon>Bacillati</taxon>
        <taxon>Actinomycetota</taxon>
        <taxon>Actinomycetes</taxon>
        <taxon>Pseudonocardiales</taxon>
        <taxon>Pseudonocardiaceae</taxon>
        <taxon>Amycolatopsis</taxon>
    </lineage>
</organism>
<feature type="transmembrane region" description="Helical" evidence="1">
    <location>
        <begin position="366"/>
        <end position="385"/>
    </location>
</feature>
<dbReference type="RefSeq" id="WP_344854274.1">
    <property type="nucleotide sequence ID" value="NZ_BAAAZN010000001.1"/>
</dbReference>
<feature type="transmembrane region" description="Helical" evidence="1">
    <location>
        <begin position="161"/>
        <end position="184"/>
    </location>
</feature>
<gene>
    <name evidence="2" type="ORF">GCM10022222_01830</name>
</gene>
<dbReference type="Proteomes" id="UP001500689">
    <property type="component" value="Unassembled WGS sequence"/>
</dbReference>
<feature type="transmembrane region" description="Helical" evidence="1">
    <location>
        <begin position="53"/>
        <end position="74"/>
    </location>
</feature>
<proteinExistence type="predicted"/>